<evidence type="ECO:0000256" key="2">
    <source>
        <dbReference type="ARBA" id="ARBA00022692"/>
    </source>
</evidence>
<dbReference type="InterPro" id="IPR023352">
    <property type="entry name" value="MAPEG-like_dom_sf"/>
</dbReference>
<evidence type="ECO:0000256" key="1">
    <source>
        <dbReference type="ARBA" id="ARBA00004370"/>
    </source>
</evidence>
<evidence type="ECO:0000256" key="3">
    <source>
        <dbReference type="ARBA" id="ARBA00022989"/>
    </source>
</evidence>
<dbReference type="Proteomes" id="UP000002700">
    <property type="component" value="Chromosome II"/>
</dbReference>
<keyword evidence="2 6" id="KW-0812">Transmembrane</keyword>
<feature type="region of interest" description="Disordered" evidence="5">
    <location>
        <begin position="93"/>
        <end position="118"/>
    </location>
</feature>
<dbReference type="EnsemblBacteria" id="ABA52039">
    <property type="protein sequence ID" value="ABA52039"/>
    <property type="gene ID" value="BURPS1710b_A2042"/>
</dbReference>
<dbReference type="PANTHER" id="PTHR35371">
    <property type="entry name" value="INNER MEMBRANE PROTEIN"/>
    <property type="match status" value="1"/>
</dbReference>
<keyword evidence="3 6" id="KW-1133">Transmembrane helix</keyword>
<dbReference type="KEGG" id="bpm:BURPS1710b_A2042"/>
<organism evidence="7 8">
    <name type="scientific">Burkholderia pseudomallei (strain 1710b)</name>
    <dbReference type="NCBI Taxonomy" id="320372"/>
    <lineage>
        <taxon>Bacteria</taxon>
        <taxon>Pseudomonadati</taxon>
        <taxon>Pseudomonadota</taxon>
        <taxon>Betaproteobacteria</taxon>
        <taxon>Burkholderiales</taxon>
        <taxon>Burkholderiaceae</taxon>
        <taxon>Burkholderia</taxon>
        <taxon>pseudomallei group</taxon>
    </lineage>
</organism>
<dbReference type="EMBL" id="CP000125">
    <property type="protein sequence ID" value="ABA52039.1"/>
    <property type="molecule type" value="Genomic_DNA"/>
</dbReference>
<gene>
    <name evidence="7" type="ordered locus">BURPS1710b_A2042</name>
</gene>
<accession>Q3JGW1</accession>
<keyword evidence="4 6" id="KW-0472">Membrane</keyword>
<dbReference type="Gene3D" id="1.20.120.550">
    <property type="entry name" value="Membrane associated eicosanoid/glutathione metabolism-like domain"/>
    <property type="match status" value="1"/>
</dbReference>
<name>Q3JGW1_BURP1</name>
<evidence type="ECO:0000256" key="5">
    <source>
        <dbReference type="SAM" id="MobiDB-lite"/>
    </source>
</evidence>
<proteinExistence type="predicted"/>
<dbReference type="PANTHER" id="PTHR35371:SF1">
    <property type="entry name" value="BLR7753 PROTEIN"/>
    <property type="match status" value="1"/>
</dbReference>
<evidence type="ECO:0000256" key="4">
    <source>
        <dbReference type="ARBA" id="ARBA00023136"/>
    </source>
</evidence>
<reference evidence="7 8" key="1">
    <citation type="submission" date="2005-09" db="EMBL/GenBank/DDBJ databases">
        <authorList>
            <person name="Woods D.E."/>
            <person name="Nierman W.C."/>
        </authorList>
    </citation>
    <scope>NUCLEOTIDE SEQUENCE [LARGE SCALE GENOMIC DNA]</scope>
    <source>
        <strain evidence="7 8">1710b</strain>
    </source>
</reference>
<sequence>MPAGPGGRGDALDTRVARRRAATAIPARLSASRACIAHGDARCAAQQAAPGAKPRVTLRARRLGFVLDISFRAIRPPRLTVAAFAPTRCRIVRRARRRHSPRTPHDKRTRSSSFDNGGENMNVSQTCLLITALMPFVWTMCAKSSSRYDNHDPRGYLARLDGWRARAFAAHQNSWEAFALFTAALVVAWHNGANMQRVDQLAIVFVASRVLYGVLYLLNWATLRSLVWTVGLVCVVWLFLAAP</sequence>
<feature type="compositionally biased region" description="Basic residues" evidence="5">
    <location>
        <begin position="93"/>
        <end position="110"/>
    </location>
</feature>
<dbReference type="InterPro" id="IPR001129">
    <property type="entry name" value="Membr-assoc_MAPEG"/>
</dbReference>
<dbReference type="SUPFAM" id="SSF161084">
    <property type="entry name" value="MAPEG domain-like"/>
    <property type="match status" value="1"/>
</dbReference>
<feature type="transmembrane region" description="Helical" evidence="6">
    <location>
        <begin position="225"/>
        <end position="242"/>
    </location>
</feature>
<dbReference type="GO" id="GO:0016020">
    <property type="term" value="C:membrane"/>
    <property type="evidence" value="ECO:0007669"/>
    <property type="project" value="UniProtKB-SubCell"/>
</dbReference>
<comment type="subcellular location">
    <subcellularLocation>
        <location evidence="1">Membrane</location>
    </subcellularLocation>
</comment>
<dbReference type="HOGENOM" id="CLU_1140890_0_0_4"/>
<feature type="transmembrane region" description="Helical" evidence="6">
    <location>
        <begin position="198"/>
        <end position="218"/>
    </location>
</feature>
<dbReference type="AlphaFoldDB" id="Q3JGW1"/>
<protein>
    <submittedName>
        <fullName evidence="7">Putative membrane protein</fullName>
    </submittedName>
</protein>
<dbReference type="Pfam" id="PF01124">
    <property type="entry name" value="MAPEG"/>
    <property type="match status" value="1"/>
</dbReference>
<evidence type="ECO:0000313" key="8">
    <source>
        <dbReference type="Proteomes" id="UP000002700"/>
    </source>
</evidence>
<evidence type="ECO:0000256" key="6">
    <source>
        <dbReference type="SAM" id="Phobius"/>
    </source>
</evidence>
<evidence type="ECO:0000313" key="7">
    <source>
        <dbReference type="EMBL" id="ABA52039.1"/>
    </source>
</evidence>